<keyword evidence="8" id="KW-0408">Iron</keyword>
<keyword evidence="3 14" id="KW-0813">Transport</keyword>
<evidence type="ECO:0000256" key="15">
    <source>
        <dbReference type="RuleBase" id="RU003357"/>
    </source>
</evidence>
<proteinExistence type="inferred from homology"/>
<dbReference type="PANTHER" id="PTHR32552:SF68">
    <property type="entry name" value="FERRICHROME OUTER MEMBRANE TRANSPORTER_PHAGE RECEPTOR"/>
    <property type="match status" value="1"/>
</dbReference>
<dbReference type="Pfam" id="PF07715">
    <property type="entry name" value="Plug"/>
    <property type="match status" value="1"/>
</dbReference>
<evidence type="ECO:0000256" key="12">
    <source>
        <dbReference type="ARBA" id="ARBA00023170"/>
    </source>
</evidence>
<keyword evidence="6 14" id="KW-0812">Transmembrane</keyword>
<feature type="domain" description="TonB-dependent receptor plug" evidence="17">
    <location>
        <begin position="64"/>
        <end position="162"/>
    </location>
</feature>
<evidence type="ECO:0000256" key="1">
    <source>
        <dbReference type="ARBA" id="ARBA00004571"/>
    </source>
</evidence>
<keyword evidence="12 18" id="KW-0675">Receptor</keyword>
<dbReference type="InterPro" id="IPR000531">
    <property type="entry name" value="Beta-barrel_TonB"/>
</dbReference>
<evidence type="ECO:0000256" key="8">
    <source>
        <dbReference type="ARBA" id="ARBA00023004"/>
    </source>
</evidence>
<evidence type="ECO:0000256" key="5">
    <source>
        <dbReference type="ARBA" id="ARBA00022496"/>
    </source>
</evidence>
<feature type="domain" description="TonB-dependent receptor-like beta-barrel" evidence="16">
    <location>
        <begin position="286"/>
        <end position="678"/>
    </location>
</feature>
<dbReference type="SUPFAM" id="SSF56935">
    <property type="entry name" value="Porins"/>
    <property type="match status" value="1"/>
</dbReference>
<dbReference type="GO" id="GO:0015891">
    <property type="term" value="P:siderophore transport"/>
    <property type="evidence" value="ECO:0007669"/>
    <property type="project" value="InterPro"/>
</dbReference>
<evidence type="ECO:0000313" key="19">
    <source>
        <dbReference type="Proteomes" id="UP000515450"/>
    </source>
</evidence>
<evidence type="ECO:0000256" key="14">
    <source>
        <dbReference type="PROSITE-ProRule" id="PRU01360"/>
    </source>
</evidence>
<organism evidence="18 19">
    <name type="scientific">Sphingobacterium paramultivorum</name>
    <dbReference type="NCBI Taxonomy" id="2886510"/>
    <lineage>
        <taxon>Bacteria</taxon>
        <taxon>Pseudomonadati</taxon>
        <taxon>Bacteroidota</taxon>
        <taxon>Sphingobacteriia</taxon>
        <taxon>Sphingobacteriales</taxon>
        <taxon>Sphingobacteriaceae</taxon>
        <taxon>Sphingobacterium</taxon>
    </lineage>
</organism>
<dbReference type="GO" id="GO:0015344">
    <property type="term" value="F:siderophore uptake transmembrane transporter activity"/>
    <property type="evidence" value="ECO:0007669"/>
    <property type="project" value="TreeGrafter"/>
</dbReference>
<gene>
    <name evidence="18" type="ORF">HS960_00520</name>
</gene>
<keyword evidence="5" id="KW-0410">Iron transport</keyword>
<evidence type="ECO:0000256" key="4">
    <source>
        <dbReference type="ARBA" id="ARBA00022452"/>
    </source>
</evidence>
<dbReference type="AlphaFoldDB" id="A0A7G5DWW0"/>
<reference evidence="18 19" key="1">
    <citation type="journal article" date="2020" name="G3 (Bethesda)">
        <title>CeMbio - The Caenorhabditis elegans Microbiome Resource.</title>
        <authorList>
            <person name="Dirksen P."/>
            <person name="Assie A."/>
            <person name="Zimmermann J."/>
            <person name="Zhang F."/>
            <person name="Tietje A.M."/>
            <person name="Marsh S.A."/>
            <person name="Felix M.A."/>
            <person name="Shapira M."/>
            <person name="Kaleta C."/>
            <person name="Schulenburg H."/>
            <person name="Samuel B."/>
        </authorList>
    </citation>
    <scope>NUCLEOTIDE SEQUENCE [LARGE SCALE GENOMIC DNA]</scope>
    <source>
        <strain evidence="18 19">BIGb0170</strain>
    </source>
</reference>
<evidence type="ECO:0000256" key="11">
    <source>
        <dbReference type="ARBA" id="ARBA00023136"/>
    </source>
</evidence>
<dbReference type="InterPro" id="IPR010105">
    <property type="entry name" value="TonB_sidphr_rcpt"/>
</dbReference>
<dbReference type="Gene3D" id="2.170.130.10">
    <property type="entry name" value="TonB-dependent receptor, plug domain"/>
    <property type="match status" value="1"/>
</dbReference>
<keyword evidence="4 14" id="KW-1134">Transmembrane beta strand</keyword>
<sequence length="713" mass="80254">MKYSFSVLLALSGSIVYAQHSLPDSSSRLRDSIRLDEALVTSKYYRKYKLDAASNTLKLQVPLLQLPQNIQEIDHSIITDQQAININEAISRNVSGVMRNNTADFYGPFLFMRGAGINTLRNGVDMSMIYYGPMPEDANMIDRLEFIKGPSGFMNAIGDPAGSFNLVTKKPTGITSNQVFFQTGSWDLYRLGTDLDGSFDKDKKWRYRLNAVGQKSRSFQRFAFNDKVVVNPSLTYSIDSTSSLTAEYSLQKQSFLQYLLTVFSPYGFASLPRDFSIADPQKDPVQAVEHSAFLTYTKKLSRNWSLTAKTAYANSHMDGNYFFVSAYDKNRPSEIKRRVTYERFTTDVASIQIFVNGLFKTGELDHHILASLDGNRKSLLGYSGYNDKNANQTLYPLDVNNPVYGTPFDDNKKSGSLESIATNKQQIKYFAFYLQDELGFLQDRLHLTLAARLTQSTSHIDIPAESSVSDLVLTPRLGVNYALSTNASIYALYDHTFTPQSGLSADGRTFDPLRGKNYEIGLKKDWWDGKWNSTLSLYHITRDNILVTDPSTNLQSQIGQTKSQGIEFDLKGEIVKGLNAVINYAYTDSYISADANPALIGKATPYRVRHIQNTWLNYRLPFEKLAGLSVSTGYQYQADRAGRYPQDEIPSIAALFRLDAGLGWTNGKIAINGLINNLTNRFNYGSAWTRPIGLYAYVPYAPREFRLNVSYNF</sequence>
<evidence type="ECO:0000256" key="10">
    <source>
        <dbReference type="ARBA" id="ARBA00023077"/>
    </source>
</evidence>
<dbReference type="InterPro" id="IPR036942">
    <property type="entry name" value="Beta-barrel_TonB_sf"/>
</dbReference>
<keyword evidence="10 15" id="KW-0798">TonB box</keyword>
<evidence type="ECO:0000313" key="18">
    <source>
        <dbReference type="EMBL" id="QMV66235.1"/>
    </source>
</evidence>
<evidence type="ECO:0000259" key="17">
    <source>
        <dbReference type="Pfam" id="PF07715"/>
    </source>
</evidence>
<keyword evidence="9" id="KW-0406">Ion transport</keyword>
<dbReference type="GO" id="GO:0038023">
    <property type="term" value="F:signaling receptor activity"/>
    <property type="evidence" value="ECO:0007669"/>
    <property type="project" value="InterPro"/>
</dbReference>
<evidence type="ECO:0000256" key="13">
    <source>
        <dbReference type="ARBA" id="ARBA00023237"/>
    </source>
</evidence>
<keyword evidence="7" id="KW-0732">Signal</keyword>
<dbReference type="Proteomes" id="UP000515450">
    <property type="component" value="Chromosome"/>
</dbReference>
<dbReference type="InterPro" id="IPR039426">
    <property type="entry name" value="TonB-dep_rcpt-like"/>
</dbReference>
<evidence type="ECO:0000256" key="9">
    <source>
        <dbReference type="ARBA" id="ARBA00023065"/>
    </source>
</evidence>
<dbReference type="RefSeq" id="WP_182330975.1">
    <property type="nucleotide sequence ID" value="NZ_CP058555.1"/>
</dbReference>
<dbReference type="NCBIfam" id="TIGR01783">
    <property type="entry name" value="TonB-siderophor"/>
    <property type="match status" value="1"/>
</dbReference>
<comment type="similarity">
    <text evidence="2 14 15">Belongs to the TonB-dependent receptor family.</text>
</comment>
<comment type="subcellular location">
    <subcellularLocation>
        <location evidence="1 14">Cell outer membrane</location>
        <topology evidence="1 14">Multi-pass membrane protein</topology>
    </subcellularLocation>
</comment>
<keyword evidence="13 14" id="KW-0998">Cell outer membrane</keyword>
<dbReference type="CDD" id="cd01347">
    <property type="entry name" value="ligand_gated_channel"/>
    <property type="match status" value="1"/>
</dbReference>
<dbReference type="GO" id="GO:0009279">
    <property type="term" value="C:cell outer membrane"/>
    <property type="evidence" value="ECO:0007669"/>
    <property type="project" value="UniProtKB-SubCell"/>
</dbReference>
<keyword evidence="11 14" id="KW-0472">Membrane</keyword>
<keyword evidence="19" id="KW-1185">Reference proteome</keyword>
<evidence type="ECO:0000256" key="2">
    <source>
        <dbReference type="ARBA" id="ARBA00009810"/>
    </source>
</evidence>
<dbReference type="EMBL" id="CP058555">
    <property type="protein sequence ID" value="QMV66235.1"/>
    <property type="molecule type" value="Genomic_DNA"/>
</dbReference>
<dbReference type="PROSITE" id="PS52016">
    <property type="entry name" value="TONB_DEPENDENT_REC_3"/>
    <property type="match status" value="1"/>
</dbReference>
<dbReference type="InterPro" id="IPR037066">
    <property type="entry name" value="Plug_dom_sf"/>
</dbReference>
<accession>A0A7G5DWW0</accession>
<evidence type="ECO:0000259" key="16">
    <source>
        <dbReference type="Pfam" id="PF00593"/>
    </source>
</evidence>
<protein>
    <submittedName>
        <fullName evidence="18">TonB-dependent siderophore receptor</fullName>
    </submittedName>
</protein>
<evidence type="ECO:0000256" key="6">
    <source>
        <dbReference type="ARBA" id="ARBA00022692"/>
    </source>
</evidence>
<dbReference type="InterPro" id="IPR012910">
    <property type="entry name" value="Plug_dom"/>
</dbReference>
<dbReference type="Gene3D" id="2.40.170.20">
    <property type="entry name" value="TonB-dependent receptor, beta-barrel domain"/>
    <property type="match status" value="1"/>
</dbReference>
<dbReference type="Pfam" id="PF00593">
    <property type="entry name" value="TonB_dep_Rec_b-barrel"/>
    <property type="match status" value="1"/>
</dbReference>
<evidence type="ECO:0000256" key="7">
    <source>
        <dbReference type="ARBA" id="ARBA00022729"/>
    </source>
</evidence>
<evidence type="ECO:0000256" key="3">
    <source>
        <dbReference type="ARBA" id="ARBA00022448"/>
    </source>
</evidence>
<name>A0A7G5DWW0_9SPHI</name>
<dbReference type="PANTHER" id="PTHR32552">
    <property type="entry name" value="FERRICHROME IRON RECEPTOR-RELATED"/>
    <property type="match status" value="1"/>
</dbReference>